<keyword evidence="4" id="KW-1185">Reference proteome</keyword>
<evidence type="ECO:0000259" key="2">
    <source>
        <dbReference type="Pfam" id="PF12697"/>
    </source>
</evidence>
<dbReference type="InterPro" id="IPR029058">
    <property type="entry name" value="AB_hydrolase_fold"/>
</dbReference>
<evidence type="ECO:0000313" key="4">
    <source>
        <dbReference type="Proteomes" id="UP000187486"/>
    </source>
</evidence>
<name>A0A1R0KIE8_9PSEU</name>
<evidence type="ECO:0000256" key="1">
    <source>
        <dbReference type="ARBA" id="ARBA00008645"/>
    </source>
</evidence>
<accession>A0A1R0KIE8</accession>
<feature type="domain" description="AB hydrolase-1" evidence="2">
    <location>
        <begin position="20"/>
        <end position="257"/>
    </location>
</feature>
<gene>
    <name evidence="3" type="ORF">BS329_33980</name>
</gene>
<dbReference type="InterPro" id="IPR000073">
    <property type="entry name" value="AB_hydrolase_1"/>
</dbReference>
<dbReference type="STRING" id="76021.BS329_33980"/>
<organism evidence="3 4">
    <name type="scientific">Amycolatopsis coloradensis</name>
    <dbReference type="NCBI Taxonomy" id="76021"/>
    <lineage>
        <taxon>Bacteria</taxon>
        <taxon>Bacillati</taxon>
        <taxon>Actinomycetota</taxon>
        <taxon>Actinomycetes</taxon>
        <taxon>Pseudonocardiales</taxon>
        <taxon>Pseudonocardiaceae</taxon>
        <taxon>Amycolatopsis</taxon>
    </lineage>
</organism>
<comment type="caution">
    <text evidence="3">The sequence shown here is derived from an EMBL/GenBank/DDBJ whole genome shotgun (WGS) entry which is preliminary data.</text>
</comment>
<reference evidence="3 4" key="1">
    <citation type="submission" date="2016-01" db="EMBL/GenBank/DDBJ databases">
        <title>Amycolatopsis coloradensis genome sequencing and assembly.</title>
        <authorList>
            <person name="Mayilraj S."/>
        </authorList>
    </citation>
    <scope>NUCLEOTIDE SEQUENCE [LARGE SCALE GENOMIC DNA]</scope>
    <source>
        <strain evidence="3 4">DSM 44225</strain>
    </source>
</reference>
<dbReference type="GO" id="GO:0016787">
    <property type="term" value="F:hydrolase activity"/>
    <property type="evidence" value="ECO:0007669"/>
    <property type="project" value="UniProtKB-KW"/>
</dbReference>
<dbReference type="PANTHER" id="PTHR43039">
    <property type="entry name" value="ESTERASE-RELATED"/>
    <property type="match status" value="1"/>
</dbReference>
<dbReference type="SUPFAM" id="SSF53474">
    <property type="entry name" value="alpha/beta-Hydrolases"/>
    <property type="match status" value="1"/>
</dbReference>
<comment type="similarity">
    <text evidence="1">Belongs to the AB hydrolase superfamily.</text>
</comment>
<sequence length="266" mass="28645">MDARSRNNVVVTGRDEGPTVLLAHGFGCDQNLWRLVAPALADRFRVVLFDYVGSGKSDLSAWSAERYSTLDGYAQDVLDICAELDLRDVVLVGHSVSSMIAVLAANREPGRFSRLVLLSPSPCYVDEGDYRGGFSRGDIDELLDSLDSNYLGWSAAMAPVIMGNPDRPELGAELADSFCRTDPAIARVFAQTTFLSDNRADLPKVTVPTLVIQSAQDAIAPPEVGRFVHEQVRGSTMVTLDTIGHCPQLSAPEATTDAIAVFAGAR</sequence>
<dbReference type="Proteomes" id="UP000187486">
    <property type="component" value="Unassembled WGS sequence"/>
</dbReference>
<protein>
    <submittedName>
        <fullName evidence="3">Alpha/beta hydrolase</fullName>
    </submittedName>
</protein>
<dbReference type="EMBL" id="MQUQ01000020">
    <property type="protein sequence ID" value="OLZ45527.1"/>
    <property type="molecule type" value="Genomic_DNA"/>
</dbReference>
<dbReference type="AlphaFoldDB" id="A0A1R0KIE8"/>
<dbReference type="Pfam" id="PF12697">
    <property type="entry name" value="Abhydrolase_6"/>
    <property type="match status" value="1"/>
</dbReference>
<proteinExistence type="inferred from homology"/>
<dbReference type="PRINTS" id="PR00111">
    <property type="entry name" value="ABHYDROLASE"/>
</dbReference>
<evidence type="ECO:0000313" key="3">
    <source>
        <dbReference type="EMBL" id="OLZ45527.1"/>
    </source>
</evidence>
<dbReference type="OrthoDB" id="8680283at2"/>
<dbReference type="Gene3D" id="3.40.50.1820">
    <property type="entry name" value="alpha/beta hydrolase"/>
    <property type="match status" value="1"/>
</dbReference>
<keyword evidence="3" id="KW-0378">Hydrolase</keyword>